<evidence type="ECO:0000313" key="4">
    <source>
        <dbReference type="Proteomes" id="UP000236262"/>
    </source>
</evidence>
<keyword evidence="1" id="KW-0472">Membrane</keyword>
<proteinExistence type="predicted"/>
<dbReference type="Proteomes" id="UP000236262">
    <property type="component" value="Unassembled WGS sequence"/>
</dbReference>
<protein>
    <submittedName>
        <fullName evidence="3">Uncharacterized protein</fullName>
    </submittedName>
</protein>
<evidence type="ECO:0000313" key="5">
    <source>
        <dbReference type="Proteomes" id="UP000279972"/>
    </source>
</evidence>
<dbReference type="EMBL" id="CP033924">
    <property type="protein sequence ID" value="AZA82686.1"/>
    <property type="molecule type" value="Genomic_DNA"/>
</dbReference>
<dbReference type="OrthoDB" id="1273425at2"/>
<reference evidence="2 5" key="2">
    <citation type="submission" date="2018-11" db="EMBL/GenBank/DDBJ databases">
        <title>Proposal to divide the Flavobacteriaceae and reorganize its genera based on Amino Acid Identity values calculated from whole genome sequences.</title>
        <authorList>
            <person name="Nicholson A.C."/>
            <person name="Gulvik C.A."/>
            <person name="Whitney A.M."/>
            <person name="Humrighouse B.W."/>
            <person name="Bell M."/>
            <person name="Holmes B."/>
            <person name="Steigerwalt A.G."/>
            <person name="Villarma A."/>
            <person name="Sheth M."/>
            <person name="Batra D."/>
            <person name="Pryor J."/>
            <person name="Bernardet J.-F."/>
            <person name="Hugo C."/>
            <person name="Kampfer P."/>
            <person name="Newman J."/>
            <person name="McQuiston J.R."/>
        </authorList>
    </citation>
    <scope>NUCLEOTIDE SEQUENCE [LARGE SCALE GENOMIC DNA]</scope>
    <source>
        <strain evidence="2 5">KC_1864</strain>
    </source>
</reference>
<name>A0A3G6RFX0_CHRLC</name>
<keyword evidence="5" id="KW-1185">Reference proteome</keyword>
<dbReference type="KEGG" id="clac:EG342_12735"/>
<dbReference type="AlphaFoldDB" id="A0A3G6RFX0"/>
<sequence>MEIFHKSYFYINKKPIFETLKNLFGEMKQFYNSKSLLRLSFLFVLLFSVITVVNSCKKDDDDDGFKDHLVQFEVKTSAGGEIISVVTQVGTAQSTMYNTPTTPLTSPWSSGEFFVNSSQAQLNLDANATMPDPDSELTINLYIDGEVVKTAKKKGKGVLVASIDYSFLEP</sequence>
<accession>A0A3G6RFX0</accession>
<dbReference type="EMBL" id="PPEH01000010">
    <property type="protein sequence ID" value="PNW11792.1"/>
    <property type="molecule type" value="Genomic_DNA"/>
</dbReference>
<keyword evidence="1" id="KW-1133">Transmembrane helix</keyword>
<dbReference type="Proteomes" id="UP000279972">
    <property type="component" value="Chromosome"/>
</dbReference>
<evidence type="ECO:0000313" key="2">
    <source>
        <dbReference type="EMBL" id="AZA82686.1"/>
    </source>
</evidence>
<evidence type="ECO:0000313" key="3">
    <source>
        <dbReference type="EMBL" id="PNW11792.1"/>
    </source>
</evidence>
<gene>
    <name evidence="3" type="ORF">C1637_20425</name>
    <name evidence="2" type="ORF">EG342_12735</name>
</gene>
<organism evidence="3 4">
    <name type="scientific">Chryseobacterium lactis</name>
    <dbReference type="NCBI Taxonomy" id="1241981"/>
    <lineage>
        <taxon>Bacteria</taxon>
        <taxon>Pseudomonadati</taxon>
        <taxon>Bacteroidota</taxon>
        <taxon>Flavobacteriia</taxon>
        <taxon>Flavobacteriales</taxon>
        <taxon>Weeksellaceae</taxon>
        <taxon>Chryseobacterium group</taxon>
        <taxon>Chryseobacterium</taxon>
    </lineage>
</organism>
<reference evidence="3 4" key="1">
    <citation type="submission" date="2018-01" db="EMBL/GenBank/DDBJ databases">
        <title>Draft genome sequences of Chryseobacterium lactis NCTC11390, Chryseobacterium oncorhynchi 701B-08, and Chryseobacterium viscerum 687B-08.</title>
        <authorList>
            <person name="Jeong J.-J."/>
            <person name="Lee Y.J."/>
            <person name="Park B."/>
            <person name="Choi I.-G."/>
            <person name="Kim K.D."/>
        </authorList>
    </citation>
    <scope>NUCLEOTIDE SEQUENCE [LARGE SCALE GENOMIC DNA]</scope>
    <source>
        <strain evidence="3 4">NCTC11390</strain>
    </source>
</reference>
<keyword evidence="1" id="KW-0812">Transmembrane</keyword>
<feature type="transmembrane region" description="Helical" evidence="1">
    <location>
        <begin position="36"/>
        <end position="53"/>
    </location>
</feature>
<evidence type="ECO:0000256" key="1">
    <source>
        <dbReference type="SAM" id="Phobius"/>
    </source>
</evidence>